<accession>A0AAN8WTC7</accession>
<sequence length="111" mass="12472">MESIRIERLLVSDFGKALGDALGGRLTDAQLGRLTGLVPLPEKALDKEFFVLIAAFAERLFCYELLAADDVEVEPRDLVEQLDFQQLDERLEGLILEPLLHHLLTTIRDLG</sequence>
<gene>
    <name evidence="1" type="ORF">SK128_012477</name>
</gene>
<dbReference type="PANTHER" id="PTHR36696">
    <property type="entry name" value="AGAP012002-PA"/>
    <property type="match status" value="1"/>
</dbReference>
<proteinExistence type="predicted"/>
<evidence type="ECO:0000313" key="2">
    <source>
        <dbReference type="Proteomes" id="UP001381693"/>
    </source>
</evidence>
<dbReference type="EMBL" id="JAXCGZ010015269">
    <property type="protein sequence ID" value="KAK7070667.1"/>
    <property type="molecule type" value="Genomic_DNA"/>
</dbReference>
<keyword evidence="2" id="KW-1185">Reference proteome</keyword>
<evidence type="ECO:0000313" key="1">
    <source>
        <dbReference type="EMBL" id="KAK7070667.1"/>
    </source>
</evidence>
<dbReference type="AlphaFoldDB" id="A0AAN8WTC7"/>
<name>A0AAN8WTC7_HALRR</name>
<organism evidence="1 2">
    <name type="scientific">Halocaridina rubra</name>
    <name type="common">Hawaiian red shrimp</name>
    <dbReference type="NCBI Taxonomy" id="373956"/>
    <lineage>
        <taxon>Eukaryota</taxon>
        <taxon>Metazoa</taxon>
        <taxon>Ecdysozoa</taxon>
        <taxon>Arthropoda</taxon>
        <taxon>Crustacea</taxon>
        <taxon>Multicrustacea</taxon>
        <taxon>Malacostraca</taxon>
        <taxon>Eumalacostraca</taxon>
        <taxon>Eucarida</taxon>
        <taxon>Decapoda</taxon>
        <taxon>Pleocyemata</taxon>
        <taxon>Caridea</taxon>
        <taxon>Atyoidea</taxon>
        <taxon>Atyidae</taxon>
        <taxon>Halocaridina</taxon>
    </lineage>
</organism>
<dbReference type="PANTHER" id="PTHR36696:SF1">
    <property type="entry name" value="EF-HAND DOMAIN-CONTAINING PROTEIN"/>
    <property type="match status" value="1"/>
</dbReference>
<reference evidence="1 2" key="1">
    <citation type="submission" date="2023-11" db="EMBL/GenBank/DDBJ databases">
        <title>Halocaridina rubra genome assembly.</title>
        <authorList>
            <person name="Smith C."/>
        </authorList>
    </citation>
    <scope>NUCLEOTIDE SEQUENCE [LARGE SCALE GENOMIC DNA]</scope>
    <source>
        <strain evidence="1">EP-1</strain>
        <tissue evidence="1">Whole</tissue>
    </source>
</reference>
<comment type="caution">
    <text evidence="1">The sequence shown here is derived from an EMBL/GenBank/DDBJ whole genome shotgun (WGS) entry which is preliminary data.</text>
</comment>
<protein>
    <submittedName>
        <fullName evidence="1">Uncharacterized protein</fullName>
    </submittedName>
</protein>
<dbReference type="Proteomes" id="UP001381693">
    <property type="component" value="Unassembled WGS sequence"/>
</dbReference>